<dbReference type="InterPro" id="IPR036366">
    <property type="entry name" value="PGBDSf"/>
</dbReference>
<evidence type="ECO:0000313" key="2">
    <source>
        <dbReference type="EMBL" id="ACL57972.1"/>
    </source>
</evidence>
<feature type="domain" description="Peptidoglycan binding-like" evidence="1">
    <location>
        <begin position="32"/>
        <end position="89"/>
    </location>
</feature>
<evidence type="ECO:0000313" key="3">
    <source>
        <dbReference type="Proteomes" id="UP000008207"/>
    </source>
</evidence>
<dbReference type="AlphaFoldDB" id="B8IIA3"/>
<evidence type="ECO:0000259" key="1">
    <source>
        <dbReference type="Pfam" id="PF01471"/>
    </source>
</evidence>
<reference evidence="2 3" key="1">
    <citation type="submission" date="2009-01" db="EMBL/GenBank/DDBJ databases">
        <title>Complete sequence of chromosome of Methylobacterium nodulans ORS 2060.</title>
        <authorList>
            <consortium name="US DOE Joint Genome Institute"/>
            <person name="Lucas S."/>
            <person name="Copeland A."/>
            <person name="Lapidus A."/>
            <person name="Glavina del Rio T."/>
            <person name="Dalin E."/>
            <person name="Tice H."/>
            <person name="Bruce D."/>
            <person name="Goodwin L."/>
            <person name="Pitluck S."/>
            <person name="Sims D."/>
            <person name="Brettin T."/>
            <person name="Detter J.C."/>
            <person name="Han C."/>
            <person name="Larimer F."/>
            <person name="Land M."/>
            <person name="Hauser L."/>
            <person name="Kyrpides N."/>
            <person name="Ivanova N."/>
            <person name="Marx C.J."/>
            <person name="Richardson P."/>
        </authorList>
    </citation>
    <scope>NUCLEOTIDE SEQUENCE [LARGE SCALE GENOMIC DNA]</scope>
    <source>
        <strain evidence="3">LMG 21967 / CNCM I-2342 / ORS 2060</strain>
    </source>
</reference>
<dbReference type="Pfam" id="PF01471">
    <property type="entry name" value="PG_binding_1"/>
    <property type="match status" value="1"/>
</dbReference>
<dbReference type="InterPro" id="IPR036365">
    <property type="entry name" value="PGBD-like_sf"/>
</dbReference>
<dbReference type="eggNOG" id="COG3409">
    <property type="taxonomic scope" value="Bacteria"/>
</dbReference>
<dbReference type="Gene3D" id="1.10.101.10">
    <property type="entry name" value="PGBD-like superfamily/PGBD"/>
    <property type="match status" value="1"/>
</dbReference>
<gene>
    <name evidence="2" type="ordered locus">Mnod_3030</name>
</gene>
<name>B8IIA3_METNO</name>
<sequence length="278" mass="29834">MAELTYLPFASNARILSVAAGGPPLQWGEPDHAAVKILQQAIIAAGFPIEKGADGNFGRLTAEAIRAFEAKYRLGPVSGVAGRAVIAMLDEILGGRSGSALRQGVTVVSATLTLMLQRTPGAIPVKLTHYLQRTMELCDEYGLKVRFQDRQHPPIDFPGTYDPAFDVSRIRKASEKHTVGQSSVLRVIMAAFDAGSLEWGVTEGAARAQMPVRDFVVLNTAKVKVSGNTLLHEMIHATGLSVHDSDPASVFAQGEGGLTFKPEHAARVSTAFYSDRRP</sequence>
<dbReference type="KEGG" id="mno:Mnod_3030"/>
<dbReference type="SUPFAM" id="SSF47090">
    <property type="entry name" value="PGBD-like"/>
    <property type="match status" value="1"/>
</dbReference>
<proteinExistence type="predicted"/>
<accession>B8IIA3</accession>
<dbReference type="OrthoDB" id="1262040at2"/>
<dbReference type="HOGENOM" id="CLU_1000434_0_0_5"/>
<dbReference type="EMBL" id="CP001349">
    <property type="protein sequence ID" value="ACL57972.1"/>
    <property type="molecule type" value="Genomic_DNA"/>
</dbReference>
<organism evidence="2 3">
    <name type="scientific">Methylobacterium nodulans (strain LMG 21967 / CNCM I-2342 / ORS 2060)</name>
    <dbReference type="NCBI Taxonomy" id="460265"/>
    <lineage>
        <taxon>Bacteria</taxon>
        <taxon>Pseudomonadati</taxon>
        <taxon>Pseudomonadota</taxon>
        <taxon>Alphaproteobacteria</taxon>
        <taxon>Hyphomicrobiales</taxon>
        <taxon>Methylobacteriaceae</taxon>
        <taxon>Methylobacterium</taxon>
    </lineage>
</organism>
<dbReference type="RefSeq" id="WP_015929644.1">
    <property type="nucleotide sequence ID" value="NC_011894.1"/>
</dbReference>
<protein>
    <submittedName>
        <fullName evidence="2">Peptidoglycan-binding domain 1 protein</fullName>
    </submittedName>
</protein>
<dbReference type="Proteomes" id="UP000008207">
    <property type="component" value="Chromosome"/>
</dbReference>
<dbReference type="InterPro" id="IPR002477">
    <property type="entry name" value="Peptidoglycan-bd-like"/>
</dbReference>
<keyword evidence="3" id="KW-1185">Reference proteome</keyword>